<keyword evidence="5 9" id="KW-0560">Oxidoreductase</keyword>
<sequence>MTIPSDHQPLQPPARSVDPAPSVSPEQARREQDLVDRVVASFDDTESPRLRQLMQALVRHLHTYVREVRLTEQEWSTAVAFLTECGHVTDDKRQEFVLLSDVLGVSMQTIAVGNETVGDATAATVFGPFFVDGSPRIESGGDLTFGAKGQPCRVQGTVRDLTGRPVPGARIEVWEADEDGLYDVQYRDDRVAARAHLFTGDDGRYSFWGLTPTPYPIPHDGPVGRLLEAAGRSPIRASHLHFMVSAPGLRTLVTHIFVDGCDYLDRDSVFGVEDSLVKDFVRHSAQEPPPDGRDVAGRSWASVDFDIVLAPAEWRASRVHPSARRGR</sequence>
<keyword evidence="6" id="KW-0408">Iron</keyword>
<evidence type="ECO:0000256" key="1">
    <source>
        <dbReference type="ARBA" id="ARBA00001965"/>
    </source>
</evidence>
<comment type="cofactor">
    <cofactor evidence="1">
        <name>Fe(3+)</name>
        <dbReference type="ChEBI" id="CHEBI:29034"/>
    </cofactor>
</comment>
<protein>
    <submittedName>
        <fullName evidence="9">Hydroxyquinol 1,2-dioxygenase</fullName>
        <ecNumber evidence="9">1.13.11.37</ecNumber>
    </submittedName>
</protein>
<dbReference type="EC" id="1.13.11.37" evidence="9"/>
<dbReference type="eggNOG" id="COG3485">
    <property type="taxonomic scope" value="Bacteria"/>
</dbReference>
<evidence type="ECO:0000256" key="7">
    <source>
        <dbReference type="SAM" id="MobiDB-lite"/>
    </source>
</evidence>
<dbReference type="GO" id="GO:0018576">
    <property type="term" value="F:catechol 1,2-dioxygenase activity"/>
    <property type="evidence" value="ECO:0007669"/>
    <property type="project" value="InterPro"/>
</dbReference>
<gene>
    <name evidence="9" type="primary">chqB</name>
    <name evidence="9" type="ORF">RHRU231_960018</name>
</gene>
<dbReference type="Gene3D" id="2.60.130.10">
    <property type="entry name" value="Aromatic compound dioxygenase"/>
    <property type="match status" value="1"/>
</dbReference>
<evidence type="ECO:0000256" key="4">
    <source>
        <dbReference type="ARBA" id="ARBA00022964"/>
    </source>
</evidence>
<dbReference type="InterPro" id="IPR015889">
    <property type="entry name" value="Intradiol_dOase_core"/>
</dbReference>
<dbReference type="PANTHER" id="PTHR33711:SF7">
    <property type="entry name" value="INTRADIOL RING-CLEAVAGE DIOXYGENASES DOMAIN-CONTAINING PROTEIN-RELATED"/>
    <property type="match status" value="1"/>
</dbReference>
<keyword evidence="3" id="KW-0479">Metal-binding</keyword>
<dbReference type="InterPro" id="IPR050770">
    <property type="entry name" value="Intradiol_RC_Dioxygenase"/>
</dbReference>
<evidence type="ECO:0000256" key="2">
    <source>
        <dbReference type="ARBA" id="ARBA00007825"/>
    </source>
</evidence>
<dbReference type="AlphaFoldDB" id="A0A098BUT1"/>
<feature type="domain" description="Intradiol ring-cleavage dioxygenases" evidence="8">
    <location>
        <begin position="154"/>
        <end position="182"/>
    </location>
</feature>
<dbReference type="PROSITE" id="PS00083">
    <property type="entry name" value="INTRADIOL_DIOXYGENAS"/>
    <property type="match status" value="1"/>
</dbReference>
<dbReference type="SUPFAM" id="SSF49482">
    <property type="entry name" value="Aromatic compound dioxygenase"/>
    <property type="match status" value="1"/>
</dbReference>
<dbReference type="Pfam" id="PF04444">
    <property type="entry name" value="Dioxygenase_N"/>
    <property type="match status" value="1"/>
</dbReference>
<reference evidence="9 10" key="1">
    <citation type="journal article" date="2014" name="Genome Announc.">
        <title>Draft Genome Sequence of Propane- and Butane-Oxidizing Actinobacterium Rhodococcus ruber IEGM 231.</title>
        <authorList>
            <person name="Ivshina I.B."/>
            <person name="Kuyukina M.S."/>
            <person name="Krivoruchko A.V."/>
            <person name="Barbe V."/>
            <person name="Fischer C."/>
        </authorList>
    </citation>
    <scope>NUCLEOTIDE SEQUENCE [LARGE SCALE GENOMIC DNA]</scope>
</reference>
<dbReference type="InterPro" id="IPR000627">
    <property type="entry name" value="Intradiol_dOase_C"/>
</dbReference>
<evidence type="ECO:0000313" key="9">
    <source>
        <dbReference type="EMBL" id="CDZ92489.1"/>
    </source>
</evidence>
<dbReference type="InterPro" id="IPR007535">
    <property type="entry name" value="Catechol_dOase_N"/>
</dbReference>
<feature type="region of interest" description="Disordered" evidence="7">
    <location>
        <begin position="1"/>
        <end position="31"/>
    </location>
</feature>
<evidence type="ECO:0000256" key="6">
    <source>
        <dbReference type="ARBA" id="ARBA00023004"/>
    </source>
</evidence>
<accession>A0A098BUT1</accession>
<proteinExistence type="inferred from homology"/>
<dbReference type="GO" id="GO:0009712">
    <property type="term" value="P:catechol-containing compound metabolic process"/>
    <property type="evidence" value="ECO:0007669"/>
    <property type="project" value="InterPro"/>
</dbReference>
<dbReference type="Pfam" id="PF00775">
    <property type="entry name" value="Dioxygenase_C"/>
    <property type="match status" value="1"/>
</dbReference>
<dbReference type="RefSeq" id="WP_372462628.1">
    <property type="nucleotide sequence ID" value="NZ_JAJNCM010000017.1"/>
</dbReference>
<name>A0A098BUT1_9NOCA</name>
<evidence type="ECO:0000313" key="10">
    <source>
        <dbReference type="Proteomes" id="UP000042997"/>
    </source>
</evidence>
<organism evidence="9 10">
    <name type="scientific">Rhodococcus ruber</name>
    <dbReference type="NCBI Taxonomy" id="1830"/>
    <lineage>
        <taxon>Bacteria</taxon>
        <taxon>Bacillati</taxon>
        <taxon>Actinomycetota</taxon>
        <taxon>Actinomycetes</taxon>
        <taxon>Mycobacteriales</taxon>
        <taxon>Nocardiaceae</taxon>
        <taxon>Rhodococcus</taxon>
    </lineage>
</organism>
<dbReference type="PANTHER" id="PTHR33711">
    <property type="entry name" value="DIOXYGENASE, PUTATIVE (AFU_ORTHOLOGUE AFUA_2G02910)-RELATED"/>
    <property type="match status" value="1"/>
</dbReference>
<comment type="similarity">
    <text evidence="2">Belongs to the intradiol ring-cleavage dioxygenase family.</text>
</comment>
<keyword evidence="4 9" id="KW-0223">Dioxygenase</keyword>
<evidence type="ECO:0000259" key="8">
    <source>
        <dbReference type="PROSITE" id="PS00083"/>
    </source>
</evidence>
<evidence type="ECO:0000256" key="3">
    <source>
        <dbReference type="ARBA" id="ARBA00022723"/>
    </source>
</evidence>
<dbReference type="EMBL" id="CCSD01000112">
    <property type="protein sequence ID" value="CDZ92489.1"/>
    <property type="molecule type" value="Genomic_DNA"/>
</dbReference>
<dbReference type="GO" id="GO:0008199">
    <property type="term" value="F:ferric iron binding"/>
    <property type="evidence" value="ECO:0007669"/>
    <property type="project" value="InterPro"/>
</dbReference>
<dbReference type="Proteomes" id="UP000042997">
    <property type="component" value="Unassembled WGS sequence"/>
</dbReference>
<evidence type="ECO:0000256" key="5">
    <source>
        <dbReference type="ARBA" id="ARBA00023002"/>
    </source>
</evidence>
<dbReference type="GO" id="GO:0047074">
    <property type="term" value="F:4-hydroxycatechol 1,2-dioxygenase activity"/>
    <property type="evidence" value="ECO:0007669"/>
    <property type="project" value="UniProtKB-EC"/>
</dbReference>